<dbReference type="Pfam" id="PF01814">
    <property type="entry name" value="Hemerythrin"/>
    <property type="match status" value="1"/>
</dbReference>
<protein>
    <submittedName>
        <fullName evidence="2">Hemerythrin domain-containing protein</fullName>
    </submittedName>
</protein>
<name>A0A433XLU6_9HYPH</name>
<dbReference type="Gene3D" id="1.20.120.520">
    <property type="entry name" value="nmb1532 protein domain like"/>
    <property type="match status" value="1"/>
</dbReference>
<proteinExistence type="predicted"/>
<dbReference type="Proteomes" id="UP000281547">
    <property type="component" value="Unassembled WGS sequence"/>
</dbReference>
<dbReference type="AlphaFoldDB" id="A0A433XLU6"/>
<keyword evidence="3" id="KW-1185">Reference proteome</keyword>
<organism evidence="2 3">
    <name type="scientific">Arsenicitalea aurantiaca</name>
    <dbReference type="NCBI Taxonomy" id="1783274"/>
    <lineage>
        <taxon>Bacteria</taxon>
        <taxon>Pseudomonadati</taxon>
        <taxon>Pseudomonadota</taxon>
        <taxon>Alphaproteobacteria</taxon>
        <taxon>Hyphomicrobiales</taxon>
        <taxon>Devosiaceae</taxon>
        <taxon>Arsenicitalea</taxon>
    </lineage>
</organism>
<dbReference type="EMBL" id="RZNJ01000001">
    <property type="protein sequence ID" value="RUT35056.1"/>
    <property type="molecule type" value="Genomic_DNA"/>
</dbReference>
<evidence type="ECO:0000313" key="3">
    <source>
        <dbReference type="Proteomes" id="UP000281547"/>
    </source>
</evidence>
<sequence>MVAPSSSSLTPPCPCKGSTPCCASVPADFFRPHRERPIIPSRRHDMPMAESELTRIRNNHRLLLALCDQLERIADRLPDGIDRQECLVLARALGPALYRIQTVEETLAFPVLAGWQSLEPEMAETLERLRFEHQSDLCYAEEIQDMLRAYGEGRPSPAPDAAGFMLRGFFEGIRRHVAFERQALLPLAALMRHAPASGVLRSA</sequence>
<dbReference type="InterPro" id="IPR012312">
    <property type="entry name" value="Hemerythrin-like"/>
</dbReference>
<gene>
    <name evidence="2" type="ORF">EMQ25_03640</name>
</gene>
<reference evidence="2 3" key="1">
    <citation type="journal article" date="2016" name="Int. J. Syst. Evol. Microbiol.">
        <title>Arsenicitalea aurantiaca gen. nov., sp. nov., a new member of the family Hyphomicrobiaceae, isolated from high-arsenic sediment.</title>
        <authorList>
            <person name="Mu Y."/>
            <person name="Zhou L."/>
            <person name="Zeng X.C."/>
            <person name="Liu L."/>
            <person name="Pan Y."/>
            <person name="Chen X."/>
            <person name="Wang J."/>
            <person name="Li S."/>
            <person name="Li W.J."/>
            <person name="Wang Y."/>
        </authorList>
    </citation>
    <scope>NUCLEOTIDE SEQUENCE [LARGE SCALE GENOMIC DNA]</scope>
    <source>
        <strain evidence="2 3">42-50</strain>
    </source>
</reference>
<comment type="caution">
    <text evidence="2">The sequence shown here is derived from an EMBL/GenBank/DDBJ whole genome shotgun (WGS) entry which is preliminary data.</text>
</comment>
<accession>A0A433XLU6</accession>
<evidence type="ECO:0000259" key="1">
    <source>
        <dbReference type="Pfam" id="PF01814"/>
    </source>
</evidence>
<feature type="domain" description="Hemerythrin-like" evidence="1">
    <location>
        <begin position="54"/>
        <end position="188"/>
    </location>
</feature>
<evidence type="ECO:0000313" key="2">
    <source>
        <dbReference type="EMBL" id="RUT35056.1"/>
    </source>
</evidence>